<proteinExistence type="predicted"/>
<evidence type="ECO:0000313" key="3">
    <source>
        <dbReference type="Proteomes" id="UP000515161"/>
    </source>
</evidence>
<feature type="chain" id="PRO_5027560119" evidence="2">
    <location>
        <begin position="17"/>
        <end position="201"/>
    </location>
</feature>
<organism evidence="3 4">
    <name type="scientific">Gymnodraco acuticeps</name>
    <name type="common">Antarctic dragonfish</name>
    <dbReference type="NCBI Taxonomy" id="8218"/>
    <lineage>
        <taxon>Eukaryota</taxon>
        <taxon>Metazoa</taxon>
        <taxon>Chordata</taxon>
        <taxon>Craniata</taxon>
        <taxon>Vertebrata</taxon>
        <taxon>Euteleostomi</taxon>
        <taxon>Actinopterygii</taxon>
        <taxon>Neopterygii</taxon>
        <taxon>Teleostei</taxon>
        <taxon>Neoteleostei</taxon>
        <taxon>Acanthomorphata</taxon>
        <taxon>Eupercaria</taxon>
        <taxon>Perciformes</taxon>
        <taxon>Notothenioidei</taxon>
        <taxon>Bathydraconidae</taxon>
        <taxon>Gymnodraco</taxon>
    </lineage>
</organism>
<dbReference type="InterPro" id="IPR013783">
    <property type="entry name" value="Ig-like_fold"/>
</dbReference>
<dbReference type="KEGG" id="gacu:117556723"/>
<dbReference type="SUPFAM" id="SSF48726">
    <property type="entry name" value="Immunoglobulin"/>
    <property type="match status" value="1"/>
</dbReference>
<reference evidence="4" key="1">
    <citation type="submission" date="2025-08" db="UniProtKB">
        <authorList>
            <consortium name="RefSeq"/>
        </authorList>
    </citation>
    <scope>IDENTIFICATION</scope>
</reference>
<evidence type="ECO:0000313" key="4">
    <source>
        <dbReference type="RefSeq" id="XP_034088108.1"/>
    </source>
</evidence>
<dbReference type="InterPro" id="IPR036179">
    <property type="entry name" value="Ig-like_dom_sf"/>
</dbReference>
<dbReference type="RefSeq" id="XP_034088108.1">
    <property type="nucleotide sequence ID" value="XM_034232217.1"/>
</dbReference>
<dbReference type="Gene3D" id="2.60.40.10">
    <property type="entry name" value="Immunoglobulins"/>
    <property type="match status" value="1"/>
</dbReference>
<dbReference type="InParanoid" id="A0A6P8VSD4"/>
<dbReference type="GeneID" id="117556723"/>
<keyword evidence="1" id="KW-0472">Membrane</keyword>
<sequence>MSVLFWVWILMMESHASEVIRAHSGGAVLLTSDHQLQLKQDVRWTHPDLLVSLKNNVTACPHGRCQLLHDGSLRFSRVQPGDSGNYSLQVYEEDGTRVLRRDFLLLVEGESSQLDLSSRSVLVTVLILLFLLLFIIIILFVLNRKRKQRIRRSGPLEDNLYVEMHSHRGNKREEDECHYVPCNPAVSVETPAQSSEENVYM</sequence>
<accession>A0A6P8VSD4</accession>
<evidence type="ECO:0000256" key="2">
    <source>
        <dbReference type="SAM" id="SignalP"/>
    </source>
</evidence>
<keyword evidence="3" id="KW-1185">Reference proteome</keyword>
<evidence type="ECO:0000256" key="1">
    <source>
        <dbReference type="SAM" id="Phobius"/>
    </source>
</evidence>
<keyword evidence="2" id="KW-0732">Signal</keyword>
<feature type="signal peptide" evidence="2">
    <location>
        <begin position="1"/>
        <end position="16"/>
    </location>
</feature>
<feature type="transmembrane region" description="Helical" evidence="1">
    <location>
        <begin position="121"/>
        <end position="142"/>
    </location>
</feature>
<name>A0A6P8VSD4_GYMAC</name>
<dbReference type="OrthoDB" id="8439544at2759"/>
<gene>
    <name evidence="4" type="primary">LOC117556723</name>
</gene>
<keyword evidence="1" id="KW-0812">Transmembrane</keyword>
<protein>
    <submittedName>
        <fullName evidence="4">Uncharacterized protein LOC117556723</fullName>
    </submittedName>
</protein>
<dbReference type="Proteomes" id="UP000515161">
    <property type="component" value="Unplaced"/>
</dbReference>
<dbReference type="AlphaFoldDB" id="A0A6P8VSD4"/>
<keyword evidence="1" id="KW-1133">Transmembrane helix</keyword>